<dbReference type="Proteomes" id="UP001652625">
    <property type="component" value="Chromosome 14"/>
</dbReference>
<protein>
    <submittedName>
        <fullName evidence="6">Ran-binding protein 3 isoform X5</fullName>
    </submittedName>
</protein>
<dbReference type="CDD" id="cd13180">
    <property type="entry name" value="RanBD_RanBP3"/>
    <property type="match status" value="1"/>
</dbReference>
<organism evidence="5 6">
    <name type="scientific">Hydra vulgaris</name>
    <name type="common">Hydra</name>
    <name type="synonym">Hydra attenuata</name>
    <dbReference type="NCBI Taxonomy" id="6087"/>
    <lineage>
        <taxon>Eukaryota</taxon>
        <taxon>Metazoa</taxon>
        <taxon>Cnidaria</taxon>
        <taxon>Hydrozoa</taxon>
        <taxon>Hydroidolina</taxon>
        <taxon>Anthoathecata</taxon>
        <taxon>Aplanulata</taxon>
        <taxon>Hydridae</taxon>
        <taxon>Hydra</taxon>
    </lineage>
</organism>
<evidence type="ECO:0000259" key="4">
    <source>
        <dbReference type="PROSITE" id="PS50196"/>
    </source>
</evidence>
<sequence length="437" mass="48385">MENEKSNAGAGCNVAGAGQPFQLRPSKLGSDFNSFIKDAPNRFTLRPSALSAAAENIVLTTKTEKESPSKGFTLRPSALSTAAENIVLTPKAENRKRAICDDNQETDQFEEGNKKTKTANQVNDSVKSSENNDSVKSSENESTVGNLDIVRHPTGIGTFGFTCSENIGLDTNSINKNSPDQVPNYFRKGLENGEKKLEFVFGAASNDGVTSNAVDGFRTLSNKTQDFNNHNNNVQGQDNHKLLENADQYQKSYLENKKHFEELQQFTGEEGENHVLQVLCKLHEFNIKTKTWQEKGRGTLRLNDITQSDGLFQSRIVFRTQGTNIVLLNTMLWPEMCCEKVREKNVRISGITPDSQEVKLFLLNCGPNDCQKIFTSIERRIVALKRRKEHLSIVKNTSNFENSDNDIDSDSSGKQSCTGTNSMLSSSSSSSANSDNQ</sequence>
<comment type="subcellular location">
    <subcellularLocation>
        <location evidence="1">Nucleus</location>
    </subcellularLocation>
</comment>
<evidence type="ECO:0000313" key="6">
    <source>
        <dbReference type="RefSeq" id="XP_065674235.1"/>
    </source>
</evidence>
<dbReference type="RefSeq" id="XP_065674235.1">
    <property type="nucleotide sequence ID" value="XM_065818163.1"/>
</dbReference>
<feature type="compositionally biased region" description="Polar residues" evidence="3">
    <location>
        <begin position="118"/>
        <end position="144"/>
    </location>
</feature>
<reference evidence="6" key="1">
    <citation type="submission" date="2025-08" db="UniProtKB">
        <authorList>
            <consortium name="RefSeq"/>
        </authorList>
    </citation>
    <scope>IDENTIFICATION</scope>
</reference>
<proteinExistence type="predicted"/>
<dbReference type="InterPro" id="IPR000156">
    <property type="entry name" value="Ran_bind_dom"/>
</dbReference>
<dbReference type="PANTHER" id="PTHR23138:SF142">
    <property type="entry name" value="RAN-BINDING PROTEIN 3B-RELATED"/>
    <property type="match status" value="1"/>
</dbReference>
<dbReference type="Gene3D" id="2.30.29.30">
    <property type="entry name" value="Pleckstrin-homology domain (PH domain)/Phosphotyrosine-binding domain (PTB)"/>
    <property type="match status" value="1"/>
</dbReference>
<dbReference type="SUPFAM" id="SSF50729">
    <property type="entry name" value="PH domain-like"/>
    <property type="match status" value="1"/>
</dbReference>
<dbReference type="SMART" id="SM00160">
    <property type="entry name" value="RanBD"/>
    <property type="match status" value="1"/>
</dbReference>
<feature type="region of interest" description="Disordered" evidence="3">
    <location>
        <begin position="402"/>
        <end position="437"/>
    </location>
</feature>
<name>A0ABM4DIB5_HYDVU</name>
<dbReference type="Pfam" id="PF00638">
    <property type="entry name" value="Ran_BP1"/>
    <property type="match status" value="1"/>
</dbReference>
<evidence type="ECO:0000256" key="3">
    <source>
        <dbReference type="SAM" id="MobiDB-lite"/>
    </source>
</evidence>
<feature type="region of interest" description="Disordered" evidence="3">
    <location>
        <begin position="97"/>
        <end position="144"/>
    </location>
</feature>
<dbReference type="PANTHER" id="PTHR23138">
    <property type="entry name" value="RAN BINDING PROTEIN"/>
    <property type="match status" value="1"/>
</dbReference>
<keyword evidence="2" id="KW-0539">Nucleus</keyword>
<feature type="compositionally biased region" description="Polar residues" evidence="3">
    <location>
        <begin position="413"/>
        <end position="424"/>
    </location>
</feature>
<evidence type="ECO:0000256" key="2">
    <source>
        <dbReference type="ARBA" id="ARBA00023242"/>
    </source>
</evidence>
<dbReference type="GeneID" id="100213652"/>
<feature type="domain" description="RanBD1" evidence="4">
    <location>
        <begin position="253"/>
        <end position="336"/>
    </location>
</feature>
<keyword evidence="5" id="KW-1185">Reference proteome</keyword>
<dbReference type="InterPro" id="IPR045255">
    <property type="entry name" value="RanBP1-like"/>
</dbReference>
<gene>
    <name evidence="6" type="primary">LOC100213652</name>
</gene>
<dbReference type="InterPro" id="IPR011993">
    <property type="entry name" value="PH-like_dom_sf"/>
</dbReference>
<evidence type="ECO:0000313" key="5">
    <source>
        <dbReference type="Proteomes" id="UP001652625"/>
    </source>
</evidence>
<accession>A0ABM4DIB5</accession>
<evidence type="ECO:0000256" key="1">
    <source>
        <dbReference type="ARBA" id="ARBA00004123"/>
    </source>
</evidence>
<dbReference type="PROSITE" id="PS50196">
    <property type="entry name" value="RANBD1"/>
    <property type="match status" value="1"/>
</dbReference>